<dbReference type="InterPro" id="IPR037231">
    <property type="entry name" value="NAP-like_sf"/>
</dbReference>
<protein>
    <submittedName>
        <fullName evidence="4">Uncharacterized protein</fullName>
    </submittedName>
</protein>
<dbReference type="AlphaFoldDB" id="E4YMV6"/>
<name>E4YMV6_OIKDI</name>
<sequence length="230" mass="27251">MTRESCGSNYSVEESYEKITEIEKNIQIQMRTLANDHSINNWKKLFALFRERDEMVIAIPDFWFNVIQCEEKILRHFSDDDFEILNSFDDLQLSFIPDEMIIKVEFKFRSNPYFDNHVICRKYSLKKNRLRLSTLTPIKWKDGHEPAKNEGDKEAIKPNPTLVFFDWLSSLNQFDQMAHWIIFKMYPNAFKMFSRIENSENQRAETSSIASDAQNSTFEQTPCDTITEQA</sequence>
<evidence type="ECO:0000256" key="3">
    <source>
        <dbReference type="SAM" id="MobiDB-lite"/>
    </source>
</evidence>
<dbReference type="Proteomes" id="UP000011014">
    <property type="component" value="Unassembled WGS sequence"/>
</dbReference>
<dbReference type="InterPro" id="IPR002164">
    <property type="entry name" value="NAP_family"/>
</dbReference>
<evidence type="ECO:0000313" key="4">
    <source>
        <dbReference type="EMBL" id="CBY36815.1"/>
    </source>
</evidence>
<feature type="region of interest" description="Disordered" evidence="3">
    <location>
        <begin position="203"/>
        <end position="230"/>
    </location>
</feature>
<feature type="compositionally biased region" description="Polar residues" evidence="3">
    <location>
        <begin position="204"/>
        <end position="230"/>
    </location>
</feature>
<dbReference type="Gene3D" id="3.30.1120.90">
    <property type="entry name" value="Nucleosome assembly protein"/>
    <property type="match status" value="1"/>
</dbReference>
<organism evidence="4">
    <name type="scientific">Oikopleura dioica</name>
    <name type="common">Tunicate</name>
    <dbReference type="NCBI Taxonomy" id="34765"/>
    <lineage>
        <taxon>Eukaryota</taxon>
        <taxon>Metazoa</taxon>
        <taxon>Chordata</taxon>
        <taxon>Tunicata</taxon>
        <taxon>Appendicularia</taxon>
        <taxon>Copelata</taxon>
        <taxon>Oikopleuridae</taxon>
        <taxon>Oikopleura</taxon>
    </lineage>
</organism>
<evidence type="ECO:0000256" key="2">
    <source>
        <dbReference type="RuleBase" id="RU003876"/>
    </source>
</evidence>
<evidence type="ECO:0000256" key="1">
    <source>
        <dbReference type="ARBA" id="ARBA00009947"/>
    </source>
</evidence>
<dbReference type="EMBL" id="FN654844">
    <property type="protein sequence ID" value="CBY36815.1"/>
    <property type="molecule type" value="Genomic_DNA"/>
</dbReference>
<dbReference type="Pfam" id="PF00956">
    <property type="entry name" value="NAP"/>
    <property type="match status" value="1"/>
</dbReference>
<comment type="similarity">
    <text evidence="1 2">Belongs to the nucleosome assembly protein (NAP) family.</text>
</comment>
<accession>E4YMV6</accession>
<dbReference type="GO" id="GO:0006334">
    <property type="term" value="P:nucleosome assembly"/>
    <property type="evidence" value="ECO:0007669"/>
    <property type="project" value="InterPro"/>
</dbReference>
<gene>
    <name evidence="4" type="ORF">GSOID_T00029851001</name>
</gene>
<dbReference type="GO" id="GO:0005634">
    <property type="term" value="C:nucleus"/>
    <property type="evidence" value="ECO:0007669"/>
    <property type="project" value="InterPro"/>
</dbReference>
<dbReference type="SUPFAM" id="SSF143113">
    <property type="entry name" value="NAP-like"/>
    <property type="match status" value="1"/>
</dbReference>
<dbReference type="PANTHER" id="PTHR11875">
    <property type="entry name" value="TESTIS-SPECIFIC Y-ENCODED PROTEIN"/>
    <property type="match status" value="1"/>
</dbReference>
<reference evidence="4" key="1">
    <citation type="journal article" date="2010" name="Science">
        <title>Plasticity of animal genome architecture unmasked by rapid evolution of a pelagic tunicate.</title>
        <authorList>
            <person name="Denoeud F."/>
            <person name="Henriet S."/>
            <person name="Mungpakdee S."/>
            <person name="Aury J.M."/>
            <person name="Da Silva C."/>
            <person name="Brinkmann H."/>
            <person name="Mikhaleva J."/>
            <person name="Olsen L.C."/>
            <person name="Jubin C."/>
            <person name="Canestro C."/>
            <person name="Bouquet J.M."/>
            <person name="Danks G."/>
            <person name="Poulain J."/>
            <person name="Campsteijn C."/>
            <person name="Adamski M."/>
            <person name="Cross I."/>
            <person name="Yadetie F."/>
            <person name="Muffato M."/>
            <person name="Louis A."/>
            <person name="Butcher S."/>
            <person name="Tsagkogeorga G."/>
            <person name="Konrad A."/>
            <person name="Singh S."/>
            <person name="Jensen M.F."/>
            <person name="Cong E.H."/>
            <person name="Eikeseth-Otteraa H."/>
            <person name="Noel B."/>
            <person name="Anthouard V."/>
            <person name="Porcel B.M."/>
            <person name="Kachouri-Lafond R."/>
            <person name="Nishino A."/>
            <person name="Ugolini M."/>
            <person name="Chourrout P."/>
            <person name="Nishida H."/>
            <person name="Aasland R."/>
            <person name="Huzurbazar S."/>
            <person name="Westhof E."/>
            <person name="Delsuc F."/>
            <person name="Lehrach H."/>
            <person name="Reinhardt R."/>
            <person name="Weissenbach J."/>
            <person name="Roy S.W."/>
            <person name="Artiguenave F."/>
            <person name="Postlethwait J.H."/>
            <person name="Manak J.R."/>
            <person name="Thompson E.M."/>
            <person name="Jaillon O."/>
            <person name="Du Pasquier L."/>
            <person name="Boudinot P."/>
            <person name="Liberles D.A."/>
            <person name="Volff J.N."/>
            <person name="Philippe H."/>
            <person name="Lenhard B."/>
            <person name="Roest Crollius H."/>
            <person name="Wincker P."/>
            <person name="Chourrout D."/>
        </authorList>
    </citation>
    <scope>NUCLEOTIDE SEQUENCE [LARGE SCALE GENOMIC DNA]</scope>
</reference>
<proteinExistence type="inferred from homology"/>